<keyword evidence="9" id="KW-1185">Reference proteome</keyword>
<feature type="domain" description="RecX second three-helical" evidence="6">
    <location>
        <begin position="63"/>
        <end position="104"/>
    </location>
</feature>
<evidence type="ECO:0000256" key="3">
    <source>
        <dbReference type="ARBA" id="ARBA00018111"/>
    </source>
</evidence>
<sequence>MQEESTKKKRITDKGIALAKAEHYCAYQERSQQEVRTKLYEWGLWTDAVEEIISELIINNFLNEERFAKAYSQGKFRMKGWGRIKIKQGLKFKGISENCIKKGLAIIDPEEYEQKLAEIIKKKSAVEKEKNELKRNYKIASYAISRGFEADLVWEKIKNF</sequence>
<dbReference type="GO" id="GO:0005737">
    <property type="term" value="C:cytoplasm"/>
    <property type="evidence" value="ECO:0007669"/>
    <property type="project" value="UniProtKB-SubCell"/>
</dbReference>
<evidence type="ECO:0000313" key="9">
    <source>
        <dbReference type="Proteomes" id="UP000315971"/>
    </source>
</evidence>
<evidence type="ECO:0000259" key="7">
    <source>
        <dbReference type="Pfam" id="PF21982"/>
    </source>
</evidence>
<dbReference type="Pfam" id="PF21982">
    <property type="entry name" value="RecX_HTH1"/>
    <property type="match status" value="1"/>
</dbReference>
<reference evidence="8 9" key="1">
    <citation type="submission" date="2017-05" db="EMBL/GenBank/DDBJ databases">
        <authorList>
            <person name="Varghese N."/>
            <person name="Submissions S."/>
        </authorList>
    </citation>
    <scope>NUCLEOTIDE SEQUENCE [LARGE SCALE GENOMIC DNA]</scope>
    <source>
        <strain evidence="8 9">DSM 21342</strain>
    </source>
</reference>
<dbReference type="AlphaFoldDB" id="A0A521BQJ4"/>
<protein>
    <recommendedName>
        <fullName evidence="3 5">Regulatory protein RecX</fullName>
    </recommendedName>
</protein>
<evidence type="ECO:0000259" key="6">
    <source>
        <dbReference type="Pfam" id="PF02631"/>
    </source>
</evidence>
<dbReference type="GO" id="GO:0006282">
    <property type="term" value="P:regulation of DNA repair"/>
    <property type="evidence" value="ECO:0007669"/>
    <property type="project" value="UniProtKB-UniRule"/>
</dbReference>
<evidence type="ECO:0000256" key="4">
    <source>
        <dbReference type="ARBA" id="ARBA00022490"/>
    </source>
</evidence>
<dbReference type="EMBL" id="FXSZ01000002">
    <property type="protein sequence ID" value="SMO49438.1"/>
    <property type="molecule type" value="Genomic_DNA"/>
</dbReference>
<dbReference type="PANTHER" id="PTHR33602">
    <property type="entry name" value="REGULATORY PROTEIN RECX FAMILY PROTEIN"/>
    <property type="match status" value="1"/>
</dbReference>
<dbReference type="OrthoDB" id="1523826at2"/>
<dbReference type="InterPro" id="IPR003783">
    <property type="entry name" value="Regulatory_RecX"/>
</dbReference>
<keyword evidence="4 5" id="KW-0963">Cytoplasm</keyword>
<dbReference type="PANTHER" id="PTHR33602:SF1">
    <property type="entry name" value="REGULATORY PROTEIN RECX FAMILY PROTEIN"/>
    <property type="match status" value="1"/>
</dbReference>
<evidence type="ECO:0000256" key="5">
    <source>
        <dbReference type="HAMAP-Rule" id="MF_01114"/>
    </source>
</evidence>
<organism evidence="8 9">
    <name type="scientific">Solitalea koreensis</name>
    <dbReference type="NCBI Taxonomy" id="543615"/>
    <lineage>
        <taxon>Bacteria</taxon>
        <taxon>Pseudomonadati</taxon>
        <taxon>Bacteroidota</taxon>
        <taxon>Sphingobacteriia</taxon>
        <taxon>Sphingobacteriales</taxon>
        <taxon>Sphingobacteriaceae</taxon>
        <taxon>Solitalea</taxon>
    </lineage>
</organism>
<dbReference type="RefSeq" id="WP_142602084.1">
    <property type="nucleotide sequence ID" value="NZ_FXSZ01000002.1"/>
</dbReference>
<proteinExistence type="inferred from homology"/>
<dbReference type="InterPro" id="IPR053924">
    <property type="entry name" value="RecX_HTH_2nd"/>
</dbReference>
<evidence type="ECO:0000313" key="8">
    <source>
        <dbReference type="EMBL" id="SMO49438.1"/>
    </source>
</evidence>
<accession>A0A521BQJ4</accession>
<dbReference type="Proteomes" id="UP000315971">
    <property type="component" value="Unassembled WGS sequence"/>
</dbReference>
<dbReference type="Pfam" id="PF02631">
    <property type="entry name" value="RecX_HTH2"/>
    <property type="match status" value="1"/>
</dbReference>
<dbReference type="Gene3D" id="1.10.10.10">
    <property type="entry name" value="Winged helix-like DNA-binding domain superfamily/Winged helix DNA-binding domain"/>
    <property type="match status" value="2"/>
</dbReference>
<gene>
    <name evidence="5" type="primary">recX</name>
    <name evidence="8" type="ORF">SAMN06265350_102442</name>
</gene>
<dbReference type="InterPro" id="IPR036388">
    <property type="entry name" value="WH-like_DNA-bd_sf"/>
</dbReference>
<name>A0A521BQJ4_9SPHI</name>
<dbReference type="InterPro" id="IPR053926">
    <property type="entry name" value="RecX_HTH_1st"/>
</dbReference>
<comment type="function">
    <text evidence="5">Modulates RecA activity.</text>
</comment>
<dbReference type="HAMAP" id="MF_01114">
    <property type="entry name" value="RecX"/>
    <property type="match status" value="1"/>
</dbReference>
<comment type="subcellular location">
    <subcellularLocation>
        <location evidence="1 5">Cytoplasm</location>
    </subcellularLocation>
</comment>
<comment type="similarity">
    <text evidence="2 5">Belongs to the RecX family.</text>
</comment>
<evidence type="ECO:0000256" key="1">
    <source>
        <dbReference type="ARBA" id="ARBA00004496"/>
    </source>
</evidence>
<feature type="domain" description="RecX first three-helical" evidence="7">
    <location>
        <begin position="17"/>
        <end position="56"/>
    </location>
</feature>
<evidence type="ECO:0000256" key="2">
    <source>
        <dbReference type="ARBA" id="ARBA00009695"/>
    </source>
</evidence>